<dbReference type="SUPFAM" id="SSF51161">
    <property type="entry name" value="Trimeric LpxA-like enzymes"/>
    <property type="match status" value="1"/>
</dbReference>
<gene>
    <name evidence="1" type="ORF">GCM10023144_25110</name>
</gene>
<dbReference type="InterPro" id="IPR001451">
    <property type="entry name" value="Hexapep"/>
</dbReference>
<reference evidence="2" key="1">
    <citation type="journal article" date="2019" name="Int. J. Syst. Evol. Microbiol.">
        <title>The Global Catalogue of Microorganisms (GCM) 10K type strain sequencing project: providing services to taxonomists for standard genome sequencing and annotation.</title>
        <authorList>
            <consortium name="The Broad Institute Genomics Platform"/>
            <consortium name="The Broad Institute Genome Sequencing Center for Infectious Disease"/>
            <person name="Wu L."/>
            <person name="Ma J."/>
        </authorList>
    </citation>
    <scope>NUCLEOTIDE SEQUENCE [LARGE SCALE GENOMIC DNA]</scope>
    <source>
        <strain evidence="2">JCM 17666</strain>
    </source>
</reference>
<comment type="caution">
    <text evidence="1">The sequence shown here is derived from an EMBL/GenBank/DDBJ whole genome shotgun (WGS) entry which is preliminary data.</text>
</comment>
<sequence>MHACVNIGGQAGFYAPEDAINLAPRIGDNSYIGPGAKIFGAIQIGNNCAIGANAVVNKSYSDHGLLLIGIPARPVDRKSNNEN</sequence>
<evidence type="ECO:0008006" key="3">
    <source>
        <dbReference type="Google" id="ProtNLM"/>
    </source>
</evidence>
<evidence type="ECO:0000313" key="1">
    <source>
        <dbReference type="EMBL" id="GAA4333635.1"/>
    </source>
</evidence>
<dbReference type="EMBL" id="BAABFO010000011">
    <property type="protein sequence ID" value="GAA4333635.1"/>
    <property type="molecule type" value="Genomic_DNA"/>
</dbReference>
<dbReference type="Gene3D" id="2.160.10.10">
    <property type="entry name" value="Hexapeptide repeat proteins"/>
    <property type="match status" value="1"/>
</dbReference>
<name>A0ABP8H2X8_9BURK</name>
<accession>A0ABP8H2X8</accession>
<dbReference type="PANTHER" id="PTHR42811">
    <property type="entry name" value="SERINE ACETYLTRANSFERASE"/>
    <property type="match status" value="1"/>
</dbReference>
<dbReference type="Pfam" id="PF00132">
    <property type="entry name" value="Hexapep"/>
    <property type="match status" value="1"/>
</dbReference>
<proteinExistence type="predicted"/>
<protein>
    <recommendedName>
        <fullName evidence="3">Serine acetyltransferase</fullName>
    </recommendedName>
</protein>
<evidence type="ECO:0000313" key="2">
    <source>
        <dbReference type="Proteomes" id="UP001501671"/>
    </source>
</evidence>
<dbReference type="InterPro" id="IPR011004">
    <property type="entry name" value="Trimer_LpxA-like_sf"/>
</dbReference>
<dbReference type="Proteomes" id="UP001501671">
    <property type="component" value="Unassembled WGS sequence"/>
</dbReference>
<organism evidence="1 2">
    <name type="scientific">Pigmentiphaga soli</name>
    <dbReference type="NCBI Taxonomy" id="1007095"/>
    <lineage>
        <taxon>Bacteria</taxon>
        <taxon>Pseudomonadati</taxon>
        <taxon>Pseudomonadota</taxon>
        <taxon>Betaproteobacteria</taxon>
        <taxon>Burkholderiales</taxon>
        <taxon>Alcaligenaceae</taxon>
        <taxon>Pigmentiphaga</taxon>
    </lineage>
</organism>
<keyword evidence="2" id="KW-1185">Reference proteome</keyword>